<sequence length="88" mass="9592">MQILSDTGGGPAVFLDILASGVALKDVTTSTVNRYRHRCIPPRDALAAHPVGHIRPVGQARLRDHQLTDGGVHYHGQQDRSFRRGGEL</sequence>
<protein>
    <submittedName>
        <fullName evidence="2">Uncharacterized protein</fullName>
    </submittedName>
</protein>
<accession>A0A166ADK5</accession>
<feature type="compositionally biased region" description="Basic and acidic residues" evidence="1">
    <location>
        <begin position="76"/>
        <end position="88"/>
    </location>
</feature>
<evidence type="ECO:0000256" key="1">
    <source>
        <dbReference type="SAM" id="MobiDB-lite"/>
    </source>
</evidence>
<dbReference type="EMBL" id="KV417662">
    <property type="protein sequence ID" value="KZP11497.1"/>
    <property type="molecule type" value="Genomic_DNA"/>
</dbReference>
<reference evidence="2 3" key="1">
    <citation type="journal article" date="2016" name="Mol. Biol. Evol.">
        <title>Comparative Genomics of Early-Diverging Mushroom-Forming Fungi Provides Insights into the Origins of Lignocellulose Decay Capabilities.</title>
        <authorList>
            <person name="Nagy L.G."/>
            <person name="Riley R."/>
            <person name="Tritt A."/>
            <person name="Adam C."/>
            <person name="Daum C."/>
            <person name="Floudas D."/>
            <person name="Sun H."/>
            <person name="Yadav J.S."/>
            <person name="Pangilinan J."/>
            <person name="Larsson K.H."/>
            <person name="Matsuura K."/>
            <person name="Barry K."/>
            <person name="Labutti K."/>
            <person name="Kuo R."/>
            <person name="Ohm R.A."/>
            <person name="Bhattacharya S.S."/>
            <person name="Shirouzu T."/>
            <person name="Yoshinaga Y."/>
            <person name="Martin F.M."/>
            <person name="Grigoriev I.V."/>
            <person name="Hibbett D.S."/>
        </authorList>
    </citation>
    <scope>NUCLEOTIDE SEQUENCE [LARGE SCALE GENOMIC DNA]</scope>
    <source>
        <strain evidence="2 3">CBS 109695</strain>
    </source>
</reference>
<evidence type="ECO:0000313" key="2">
    <source>
        <dbReference type="EMBL" id="KZP11497.1"/>
    </source>
</evidence>
<dbReference type="AlphaFoldDB" id="A0A166ADK5"/>
<name>A0A166ADK5_9AGAM</name>
<dbReference type="Proteomes" id="UP000076532">
    <property type="component" value="Unassembled WGS sequence"/>
</dbReference>
<keyword evidence="3" id="KW-1185">Reference proteome</keyword>
<organism evidence="2 3">
    <name type="scientific">Athelia psychrophila</name>
    <dbReference type="NCBI Taxonomy" id="1759441"/>
    <lineage>
        <taxon>Eukaryota</taxon>
        <taxon>Fungi</taxon>
        <taxon>Dikarya</taxon>
        <taxon>Basidiomycota</taxon>
        <taxon>Agaricomycotina</taxon>
        <taxon>Agaricomycetes</taxon>
        <taxon>Agaricomycetidae</taxon>
        <taxon>Atheliales</taxon>
        <taxon>Atheliaceae</taxon>
        <taxon>Athelia</taxon>
    </lineage>
</organism>
<feature type="region of interest" description="Disordered" evidence="1">
    <location>
        <begin position="69"/>
        <end position="88"/>
    </location>
</feature>
<proteinExistence type="predicted"/>
<evidence type="ECO:0000313" key="3">
    <source>
        <dbReference type="Proteomes" id="UP000076532"/>
    </source>
</evidence>
<feature type="non-terminal residue" evidence="2">
    <location>
        <position position="88"/>
    </location>
</feature>
<gene>
    <name evidence="2" type="ORF">FIBSPDRAFT_871298</name>
</gene>